<dbReference type="InterPro" id="IPR027304">
    <property type="entry name" value="Trigger_fact/SurA_dom_sf"/>
</dbReference>
<proteinExistence type="predicted"/>
<evidence type="ECO:0000313" key="5">
    <source>
        <dbReference type="EMBL" id="KAA6301947.1"/>
    </source>
</evidence>
<evidence type="ECO:0000256" key="1">
    <source>
        <dbReference type="ARBA" id="ARBA00022729"/>
    </source>
</evidence>
<evidence type="ECO:0000256" key="2">
    <source>
        <dbReference type="PROSITE-ProRule" id="PRU00278"/>
    </source>
</evidence>
<name>A0A5M8P0I7_9BACT</name>
<dbReference type="Pfam" id="PF00639">
    <property type="entry name" value="Rotamase"/>
    <property type="match status" value="2"/>
</dbReference>
<dbReference type="EMBL" id="SNRX01000012">
    <property type="protein sequence ID" value="KAA6301947.1"/>
    <property type="molecule type" value="Genomic_DNA"/>
</dbReference>
<dbReference type="SUPFAM" id="SSF109998">
    <property type="entry name" value="Triger factor/SurA peptide-binding domain-like"/>
    <property type="match status" value="1"/>
</dbReference>
<feature type="signal peptide" evidence="3">
    <location>
        <begin position="1"/>
        <end position="20"/>
    </location>
</feature>
<organism evidence="5 6">
    <name type="scientific">Candidatus Ordinivivax streblomastigis</name>
    <dbReference type="NCBI Taxonomy" id="2540710"/>
    <lineage>
        <taxon>Bacteria</taxon>
        <taxon>Pseudomonadati</taxon>
        <taxon>Bacteroidota</taxon>
        <taxon>Bacteroidia</taxon>
        <taxon>Bacteroidales</taxon>
        <taxon>Candidatus Ordinivivax</taxon>
    </lineage>
</organism>
<dbReference type="PROSITE" id="PS01096">
    <property type="entry name" value="PPIC_PPIASE_1"/>
    <property type="match status" value="1"/>
</dbReference>
<comment type="caution">
    <text evidence="5">The sequence shown here is derived from an EMBL/GenBank/DDBJ whole genome shotgun (WGS) entry which is preliminary data.</text>
</comment>
<dbReference type="InterPro" id="IPR000297">
    <property type="entry name" value="PPIase_PpiC"/>
</dbReference>
<dbReference type="InterPro" id="IPR046357">
    <property type="entry name" value="PPIase_dom_sf"/>
</dbReference>
<accession>A0A5M8P0I7</accession>
<dbReference type="PROSITE" id="PS50198">
    <property type="entry name" value="PPIC_PPIASE_2"/>
    <property type="match status" value="2"/>
</dbReference>
<dbReference type="Gene3D" id="1.10.4030.10">
    <property type="entry name" value="Porin chaperone SurA, peptide-binding domain"/>
    <property type="match status" value="1"/>
</dbReference>
<keyword evidence="1 3" id="KW-0732">Signal</keyword>
<protein>
    <submittedName>
        <fullName evidence="5">Chaperone SurA</fullName>
        <ecNumber evidence="5">5.2.1.8</ecNumber>
    </submittedName>
</protein>
<keyword evidence="2 5" id="KW-0413">Isomerase</keyword>
<evidence type="ECO:0000256" key="3">
    <source>
        <dbReference type="SAM" id="SignalP"/>
    </source>
</evidence>
<dbReference type="EC" id="5.2.1.8" evidence="5"/>
<dbReference type="PANTHER" id="PTHR47637:SF1">
    <property type="entry name" value="CHAPERONE SURA"/>
    <property type="match status" value="1"/>
</dbReference>
<keyword evidence="2" id="KW-0697">Rotamase</keyword>
<gene>
    <name evidence="5" type="ORF">EZS26_001950</name>
</gene>
<dbReference type="Gene3D" id="3.10.50.40">
    <property type="match status" value="2"/>
</dbReference>
<evidence type="ECO:0000313" key="6">
    <source>
        <dbReference type="Proteomes" id="UP000324575"/>
    </source>
</evidence>
<feature type="domain" description="PpiC" evidence="4">
    <location>
        <begin position="151"/>
        <end position="272"/>
    </location>
</feature>
<dbReference type="InterPro" id="IPR023058">
    <property type="entry name" value="PPIase_PpiC_CS"/>
</dbReference>
<feature type="domain" description="PpiC" evidence="4">
    <location>
        <begin position="275"/>
        <end position="380"/>
    </location>
</feature>
<sequence length="459" mass="52664">MKYFFSFILCLIAFTGGTQAQDNVIDEVIWVIGDDVILRSEVEKMRLEMQSYGERMEGDPYCFIPEQLAIQKLYLHQAKLDSVSIADGNVFSYVESMLKNNINRIGSKEKLEEYTGKTLNVLREEYRQMVREQEMVREVQRKLIGSVKVTPAEVRTFYNRIPQDSLPFIPTTVEVEIITREPKIALEEIDDIKRSLRDYTEQVTSGKREFSTLARMYSEDVVSAKSGGELGFVGRATLMPEFAAVAFELTDPKKVSRIVETEYGFHIIQLIEKRGDRINVRHLLLKPRVSKEELAATSLKMDSLRNDILSPAEAFSFEAAAIFSDDKDTRNNKGLMVNQGTAMGQMTERVGTSRFEMEELPPEVAKVVYEMQVGDISQPFTLINSKQKEVVAIVKLKTRIEGHKASLSEDYQALKSMVEEEKQHQILEKWLAKKQQDTYIRINDSWKNCDFQSKGWVID</sequence>
<reference evidence="5 6" key="1">
    <citation type="submission" date="2019-03" db="EMBL/GenBank/DDBJ databases">
        <title>Single cell metagenomics reveals metabolic interactions within the superorganism composed of flagellate Streblomastix strix and complex community of Bacteroidetes bacteria on its surface.</title>
        <authorList>
            <person name="Treitli S.C."/>
            <person name="Kolisko M."/>
            <person name="Husnik F."/>
            <person name="Keeling P."/>
            <person name="Hampl V."/>
        </authorList>
    </citation>
    <scope>NUCLEOTIDE SEQUENCE [LARGE SCALE GENOMIC DNA]</scope>
    <source>
        <strain evidence="5">St1</strain>
    </source>
</reference>
<dbReference type="GO" id="GO:0003755">
    <property type="term" value="F:peptidyl-prolyl cis-trans isomerase activity"/>
    <property type="evidence" value="ECO:0007669"/>
    <property type="project" value="UniProtKB-KW"/>
</dbReference>
<feature type="chain" id="PRO_5024466285" evidence="3">
    <location>
        <begin position="21"/>
        <end position="459"/>
    </location>
</feature>
<dbReference type="SUPFAM" id="SSF54534">
    <property type="entry name" value="FKBP-like"/>
    <property type="match status" value="2"/>
</dbReference>
<evidence type="ECO:0000259" key="4">
    <source>
        <dbReference type="PROSITE" id="PS50198"/>
    </source>
</evidence>
<dbReference type="PANTHER" id="PTHR47637">
    <property type="entry name" value="CHAPERONE SURA"/>
    <property type="match status" value="1"/>
</dbReference>
<dbReference type="InterPro" id="IPR050280">
    <property type="entry name" value="OMP_Chaperone_SurA"/>
</dbReference>
<dbReference type="Proteomes" id="UP000324575">
    <property type="component" value="Unassembled WGS sequence"/>
</dbReference>
<dbReference type="AlphaFoldDB" id="A0A5M8P0I7"/>